<dbReference type="InterPro" id="IPR011051">
    <property type="entry name" value="RmlC_Cupin_sf"/>
</dbReference>
<dbReference type="KEGG" id="acom:CEW83_03620"/>
<proteinExistence type="predicted"/>
<reference evidence="3 4" key="1">
    <citation type="submission" date="2017-06" db="EMBL/GenBank/DDBJ databases">
        <title>Azoarcus sp. TSNA42 complete genome sequence.</title>
        <authorList>
            <person name="Woo J.-H."/>
            <person name="Kim H.-S."/>
        </authorList>
    </citation>
    <scope>NUCLEOTIDE SEQUENCE [LARGE SCALE GENOMIC DNA]</scope>
    <source>
        <strain evidence="3 4">TSNA42</strain>
    </source>
</reference>
<dbReference type="EMBL" id="CP022188">
    <property type="protein sequence ID" value="AWI80795.1"/>
    <property type="molecule type" value="Genomic_DNA"/>
</dbReference>
<organism evidence="2 5">
    <name type="scientific">Parazoarcus communis</name>
    <dbReference type="NCBI Taxonomy" id="41977"/>
    <lineage>
        <taxon>Bacteria</taxon>
        <taxon>Pseudomonadati</taxon>
        <taxon>Pseudomonadota</taxon>
        <taxon>Betaproteobacteria</taxon>
        <taxon>Rhodocyclales</taxon>
        <taxon>Zoogloeaceae</taxon>
        <taxon>Parazoarcus</taxon>
    </lineage>
</organism>
<dbReference type="OrthoDB" id="713485at2"/>
<keyword evidence="5" id="KW-1185">Reference proteome</keyword>
<evidence type="ECO:0000313" key="3">
    <source>
        <dbReference type="EMBL" id="AWI80795.1"/>
    </source>
</evidence>
<feature type="domain" description="Cupin type-2" evidence="1">
    <location>
        <begin position="116"/>
        <end position="172"/>
    </location>
</feature>
<protein>
    <submittedName>
        <fullName evidence="2">Cupin</fullName>
    </submittedName>
</protein>
<dbReference type="CDD" id="cd02231">
    <property type="entry name" value="cupin_BLL6423-like"/>
    <property type="match status" value="1"/>
</dbReference>
<dbReference type="InterPro" id="IPR014710">
    <property type="entry name" value="RmlC-like_jellyroll"/>
</dbReference>
<evidence type="ECO:0000313" key="2">
    <source>
        <dbReference type="EMBL" id="AWI74420.1"/>
    </source>
</evidence>
<dbReference type="Pfam" id="PF07883">
    <property type="entry name" value="Cupin_2"/>
    <property type="match status" value="1"/>
</dbReference>
<dbReference type="Proteomes" id="UP000244902">
    <property type="component" value="Chromosome"/>
</dbReference>
<dbReference type="InterPro" id="IPR013096">
    <property type="entry name" value="Cupin_2"/>
</dbReference>
<name>A0A2U8GLU8_9RHOO</name>
<dbReference type="SUPFAM" id="SSF51182">
    <property type="entry name" value="RmlC-like cupins"/>
    <property type="match status" value="1"/>
</dbReference>
<dbReference type="EMBL" id="CP022187">
    <property type="protein sequence ID" value="AWI74420.1"/>
    <property type="molecule type" value="Genomic_DNA"/>
</dbReference>
<reference evidence="2 5" key="2">
    <citation type="submission" date="2017-06" db="EMBL/GenBank/DDBJ databases">
        <title>Azoarcus.</title>
        <authorList>
            <person name="Woo J.-H."/>
            <person name="Kim H.-S."/>
        </authorList>
    </citation>
    <scope>NUCLEOTIDE SEQUENCE [LARGE SCALE GENOMIC DNA]</scope>
    <source>
        <strain evidence="2 5">TSPY31</strain>
    </source>
</reference>
<gene>
    <name evidence="2" type="ORF">CEW83_03620</name>
    <name evidence="3" type="ORF">CEW87_16300</name>
</gene>
<evidence type="ECO:0000259" key="1">
    <source>
        <dbReference type="Pfam" id="PF07883"/>
    </source>
</evidence>
<dbReference type="AlphaFoldDB" id="A0A2U8GLU8"/>
<sequence length="178" mass="18879">MQGNRVVTGHNASGKAEVVLSGPVPGSSEFEHTPGFSAAVVWQTTAEPKIAARASDPVLGLESVMPMVGGTTAMLVTFPPDSLSAGPDFDPEKAGAEFAQRLPGLVDTFEADGSGYHQTDTIDYGVVIDGEIWLDLGEGEEKRLGKGDVVVQVGTRHAWRNRGTEPARIFFVLMGARR</sequence>
<evidence type="ECO:0000313" key="5">
    <source>
        <dbReference type="Proteomes" id="UP000244930"/>
    </source>
</evidence>
<dbReference type="RefSeq" id="WP_108948127.1">
    <property type="nucleotide sequence ID" value="NZ_CP022187.1"/>
</dbReference>
<evidence type="ECO:0000313" key="4">
    <source>
        <dbReference type="Proteomes" id="UP000244902"/>
    </source>
</evidence>
<dbReference type="Gene3D" id="2.60.120.10">
    <property type="entry name" value="Jelly Rolls"/>
    <property type="match status" value="1"/>
</dbReference>
<accession>A0A2U8GLU8</accession>
<dbReference type="Proteomes" id="UP000244930">
    <property type="component" value="Chromosome"/>
</dbReference>